<reference evidence="1 2" key="1">
    <citation type="submission" date="2019-02" db="EMBL/GenBank/DDBJ databases">
        <title>Deep-cultivation of Planctomycetes and their phenomic and genomic characterization uncovers novel biology.</title>
        <authorList>
            <person name="Wiegand S."/>
            <person name="Jogler M."/>
            <person name="Boedeker C."/>
            <person name="Pinto D."/>
            <person name="Vollmers J."/>
            <person name="Rivas-Marin E."/>
            <person name="Kohn T."/>
            <person name="Peeters S.H."/>
            <person name="Heuer A."/>
            <person name="Rast P."/>
            <person name="Oberbeckmann S."/>
            <person name="Bunk B."/>
            <person name="Jeske O."/>
            <person name="Meyerdierks A."/>
            <person name="Storesund J.E."/>
            <person name="Kallscheuer N."/>
            <person name="Luecker S."/>
            <person name="Lage O.M."/>
            <person name="Pohl T."/>
            <person name="Merkel B.J."/>
            <person name="Hornburger P."/>
            <person name="Mueller R.-W."/>
            <person name="Bruemmer F."/>
            <person name="Labrenz M."/>
            <person name="Spormann A.M."/>
            <person name="Op den Camp H."/>
            <person name="Overmann J."/>
            <person name="Amann R."/>
            <person name="Jetten M.S.M."/>
            <person name="Mascher T."/>
            <person name="Medema M.H."/>
            <person name="Devos D.P."/>
            <person name="Kaster A.-K."/>
            <person name="Ovreas L."/>
            <person name="Rohde M."/>
            <person name="Galperin M.Y."/>
            <person name="Jogler C."/>
        </authorList>
    </citation>
    <scope>NUCLEOTIDE SEQUENCE [LARGE SCALE GENOMIC DNA]</scope>
    <source>
        <strain evidence="1 2">Pla85_3_4</strain>
    </source>
</reference>
<accession>A0A518DMU9</accession>
<proteinExistence type="predicted"/>
<dbReference type="RefSeq" id="WP_145049738.1">
    <property type="nucleotide sequence ID" value="NZ_CP036433.1"/>
</dbReference>
<gene>
    <name evidence="1" type="ORF">Pla8534_09460</name>
</gene>
<sequence length="94" mass="9888">MRRFGTAALLAVALGGVVTEGTEAGIFDHIVSFNRQMGHGNGEGYHARNCCQNCAPAASYGYSAGDSRGYPHQPVVESYFHSHAPHQAAPPAGM</sequence>
<protein>
    <submittedName>
        <fullName evidence="1">Uncharacterized protein</fullName>
    </submittedName>
</protein>
<dbReference type="Proteomes" id="UP000317648">
    <property type="component" value="Chromosome"/>
</dbReference>
<dbReference type="EMBL" id="CP036433">
    <property type="protein sequence ID" value="QDU93167.1"/>
    <property type="molecule type" value="Genomic_DNA"/>
</dbReference>
<dbReference type="KEGG" id="lcre:Pla8534_09460"/>
<evidence type="ECO:0000313" key="2">
    <source>
        <dbReference type="Proteomes" id="UP000317648"/>
    </source>
</evidence>
<keyword evidence="2" id="KW-1185">Reference proteome</keyword>
<name>A0A518DMU9_9BACT</name>
<organism evidence="1 2">
    <name type="scientific">Lignipirellula cremea</name>
    <dbReference type="NCBI Taxonomy" id="2528010"/>
    <lineage>
        <taxon>Bacteria</taxon>
        <taxon>Pseudomonadati</taxon>
        <taxon>Planctomycetota</taxon>
        <taxon>Planctomycetia</taxon>
        <taxon>Pirellulales</taxon>
        <taxon>Pirellulaceae</taxon>
        <taxon>Lignipirellula</taxon>
    </lineage>
</organism>
<dbReference type="AlphaFoldDB" id="A0A518DMU9"/>
<evidence type="ECO:0000313" key="1">
    <source>
        <dbReference type="EMBL" id="QDU93167.1"/>
    </source>
</evidence>